<protein>
    <submittedName>
        <fullName evidence="1">Uncharacterized protein</fullName>
    </submittedName>
</protein>
<gene>
    <name evidence="1" type="ORF">LCGC14_1522550</name>
</gene>
<dbReference type="EMBL" id="LAZR01011311">
    <property type="protein sequence ID" value="KKM62354.1"/>
    <property type="molecule type" value="Genomic_DNA"/>
</dbReference>
<organism evidence="1">
    <name type="scientific">marine sediment metagenome</name>
    <dbReference type="NCBI Taxonomy" id="412755"/>
    <lineage>
        <taxon>unclassified sequences</taxon>
        <taxon>metagenomes</taxon>
        <taxon>ecological metagenomes</taxon>
    </lineage>
</organism>
<sequence>MKTKLRLAGKARQVFRYLALLARYKGATKVGELKWN</sequence>
<proteinExistence type="predicted"/>
<accession>A0A0F9IY89</accession>
<reference evidence="1" key="1">
    <citation type="journal article" date="2015" name="Nature">
        <title>Complex archaea that bridge the gap between prokaryotes and eukaryotes.</title>
        <authorList>
            <person name="Spang A."/>
            <person name="Saw J.H."/>
            <person name="Jorgensen S.L."/>
            <person name="Zaremba-Niedzwiedzka K."/>
            <person name="Martijn J."/>
            <person name="Lind A.E."/>
            <person name="van Eijk R."/>
            <person name="Schleper C."/>
            <person name="Guy L."/>
            <person name="Ettema T.J."/>
        </authorList>
    </citation>
    <scope>NUCLEOTIDE SEQUENCE</scope>
</reference>
<dbReference type="AlphaFoldDB" id="A0A0F9IY89"/>
<evidence type="ECO:0000313" key="1">
    <source>
        <dbReference type="EMBL" id="KKM62354.1"/>
    </source>
</evidence>
<name>A0A0F9IY89_9ZZZZ</name>
<comment type="caution">
    <text evidence="1">The sequence shown here is derived from an EMBL/GenBank/DDBJ whole genome shotgun (WGS) entry which is preliminary data.</text>
</comment>